<comment type="subcellular location">
    <subcellularLocation>
        <location evidence="1">Nucleus</location>
    </subcellularLocation>
</comment>
<dbReference type="Pfam" id="PF25030">
    <property type="entry name" value="M-HEAT_ATR"/>
    <property type="match status" value="1"/>
</dbReference>
<dbReference type="Gene3D" id="3.30.1010.10">
    <property type="entry name" value="Phosphatidylinositol 3-kinase Catalytic Subunit, Chain A, domain 4"/>
    <property type="match status" value="1"/>
</dbReference>
<dbReference type="GO" id="GO:0005694">
    <property type="term" value="C:chromosome"/>
    <property type="evidence" value="ECO:0007669"/>
    <property type="project" value="TreeGrafter"/>
</dbReference>
<evidence type="ECO:0000256" key="4">
    <source>
        <dbReference type="ARBA" id="ARBA00022527"/>
    </source>
</evidence>
<dbReference type="PROSITE" id="PS51189">
    <property type="entry name" value="FAT"/>
    <property type="match status" value="1"/>
</dbReference>
<proteinExistence type="inferred from homology"/>
<feature type="compositionally biased region" description="Polar residues" evidence="13">
    <location>
        <begin position="751"/>
        <end position="764"/>
    </location>
</feature>
<evidence type="ECO:0000259" key="16">
    <source>
        <dbReference type="PROSITE" id="PS51190"/>
    </source>
</evidence>
<dbReference type="InterPro" id="IPR012993">
    <property type="entry name" value="UME"/>
</dbReference>
<dbReference type="InterPro" id="IPR003151">
    <property type="entry name" value="PIK-rel_kinase_FAT"/>
</dbReference>
<dbReference type="PANTHER" id="PTHR11139">
    <property type="entry name" value="ATAXIA TELANGIECTASIA MUTATED ATM -RELATED"/>
    <property type="match status" value="1"/>
</dbReference>
<evidence type="ECO:0000256" key="8">
    <source>
        <dbReference type="ARBA" id="ARBA00022777"/>
    </source>
</evidence>
<keyword evidence="8" id="KW-0418">Kinase</keyword>
<dbReference type="InterPro" id="IPR050517">
    <property type="entry name" value="DDR_Repair_Kinase"/>
</dbReference>
<evidence type="ECO:0000256" key="9">
    <source>
        <dbReference type="ARBA" id="ARBA00022840"/>
    </source>
</evidence>
<dbReference type="InterPro" id="IPR000403">
    <property type="entry name" value="PI3/4_kinase_cat_dom"/>
</dbReference>
<evidence type="ECO:0000313" key="18">
    <source>
        <dbReference type="Proteomes" id="UP000626109"/>
    </source>
</evidence>
<evidence type="ECO:0000256" key="2">
    <source>
        <dbReference type="ARBA" id="ARBA00010769"/>
    </source>
</evidence>
<feature type="domain" description="FATC" evidence="16">
    <location>
        <begin position="2804"/>
        <end position="2836"/>
    </location>
</feature>
<dbReference type="Pfam" id="PF02259">
    <property type="entry name" value="FAT"/>
    <property type="match status" value="1"/>
</dbReference>
<dbReference type="Gene3D" id="1.10.1070.11">
    <property type="entry name" value="Phosphatidylinositol 3-/4-kinase, catalytic domain"/>
    <property type="match status" value="1"/>
</dbReference>
<name>A0A813JWL7_POLGL</name>
<dbReference type="GO" id="GO:0000723">
    <property type="term" value="P:telomere maintenance"/>
    <property type="evidence" value="ECO:0007669"/>
    <property type="project" value="TreeGrafter"/>
</dbReference>
<keyword evidence="6" id="KW-0547">Nucleotide-binding</keyword>
<dbReference type="GO" id="GO:0005634">
    <property type="term" value="C:nucleus"/>
    <property type="evidence" value="ECO:0007669"/>
    <property type="project" value="UniProtKB-SubCell"/>
</dbReference>
<dbReference type="Pfam" id="PF02260">
    <property type="entry name" value="FATC"/>
    <property type="match status" value="1"/>
</dbReference>
<dbReference type="InterPro" id="IPR057564">
    <property type="entry name" value="HEAT_ATR"/>
</dbReference>
<evidence type="ECO:0000259" key="14">
    <source>
        <dbReference type="PROSITE" id="PS50290"/>
    </source>
</evidence>
<evidence type="ECO:0000256" key="3">
    <source>
        <dbReference type="ARBA" id="ARBA00012513"/>
    </source>
</evidence>
<keyword evidence="10" id="KW-0234">DNA repair</keyword>
<dbReference type="SMART" id="SM00146">
    <property type="entry name" value="PI3Kc"/>
    <property type="match status" value="1"/>
</dbReference>
<feature type="region of interest" description="Disordered" evidence="13">
    <location>
        <begin position="1161"/>
        <end position="1204"/>
    </location>
</feature>
<dbReference type="InterPro" id="IPR016024">
    <property type="entry name" value="ARM-type_fold"/>
</dbReference>
<evidence type="ECO:0000256" key="13">
    <source>
        <dbReference type="SAM" id="MobiDB-lite"/>
    </source>
</evidence>
<keyword evidence="9" id="KW-0067">ATP-binding</keyword>
<dbReference type="GO" id="GO:0000077">
    <property type="term" value="P:DNA damage checkpoint signaling"/>
    <property type="evidence" value="ECO:0007669"/>
    <property type="project" value="TreeGrafter"/>
</dbReference>
<keyword evidence="5" id="KW-0808">Transferase</keyword>
<evidence type="ECO:0000259" key="15">
    <source>
        <dbReference type="PROSITE" id="PS51189"/>
    </source>
</evidence>
<dbReference type="InterPro" id="IPR011009">
    <property type="entry name" value="Kinase-like_dom_sf"/>
</dbReference>
<keyword evidence="7" id="KW-0227">DNA damage</keyword>
<feature type="compositionally biased region" description="Low complexity" evidence="13">
    <location>
        <begin position="600"/>
        <end position="610"/>
    </location>
</feature>
<feature type="region of interest" description="Disordered" evidence="13">
    <location>
        <begin position="751"/>
        <end position="775"/>
    </location>
</feature>
<feature type="region of interest" description="Disordered" evidence="13">
    <location>
        <begin position="2198"/>
        <end position="2227"/>
    </location>
</feature>
<dbReference type="EMBL" id="CAJNNW010026787">
    <property type="protein sequence ID" value="CAE8687722.1"/>
    <property type="molecule type" value="Genomic_DNA"/>
</dbReference>
<keyword evidence="4" id="KW-0723">Serine/threonine-protein kinase</keyword>
<protein>
    <recommendedName>
        <fullName evidence="12">Serine/threonine-protein kinase ATR</fullName>
        <ecNumber evidence="3">2.7.11.1</ecNumber>
    </recommendedName>
</protein>
<evidence type="ECO:0000256" key="5">
    <source>
        <dbReference type="ARBA" id="ARBA00022679"/>
    </source>
</evidence>
<dbReference type="Pfam" id="PF23593">
    <property type="entry name" value="HEAT_ATR"/>
    <property type="match status" value="1"/>
</dbReference>
<feature type="compositionally biased region" description="Low complexity" evidence="13">
    <location>
        <begin position="2209"/>
        <end position="2218"/>
    </location>
</feature>
<feature type="region of interest" description="Disordered" evidence="13">
    <location>
        <begin position="600"/>
        <end position="622"/>
    </location>
</feature>
<feature type="compositionally biased region" description="Gly residues" evidence="13">
    <location>
        <begin position="611"/>
        <end position="620"/>
    </location>
</feature>
<sequence length="2836" mass="308280">MLASARQRPFKLHAFPKFVQLCKVAISEGDAAQGAKVQGQGAERGSPLGLALELGTTLRFATFVARLADLASLALRRLSSCAAAADLEGLQAELLRLASETVTWAEKNSFSEADAARVVLACLRSVSLLLRLQPRHPVFSRPLPSLQLQGELLQALPRLAKFALQGTDASVLAANEIRQLVLRMSVAAVSELDETLVFPRLHDLLRPFWPESDTLKDATEVAAVSGAQSGEHLEVLVAAARRFGGAGELRQKMWLLLESSPPPGWLVATLAEPIGCRCLADVIRLLDLWPELCARAVDQPAASALHRLLFLSLAARVAAQYSDTNESMHADPAMKAVVSAFAAEARSALRWEPPRQPDASTWLSGGPAGVLAAVLETLRASPACVQQLEVDGDELLTRLLRAVGGSDGSSGSPAMGGRPAPLLWQLTLRALDVFLASSTASLTSKVRRLHVALTGTRRRLPAYVEAALWVSMGQALFLRLEQLSVAGSTAGADEAKAMLQLIALATKALGSGATPPHMSVLVAISYLLPLVVTVSYMLPGLCEHGGTARMPHLSQVFIENSPMCSAHVLTGLNSPARSVPNPIRVRPVFGKVISNLPATTGAVSSSSPGAAAGGPNVGGSGKRRATAMVPLPSICPFCDRAPVQDCQLLKTSTCAGCGLELLSVDWAIFQPQSQGESPVLCLPRAWGNLRRQGIDAASADCCWLKNSGELLDVAMKLGAILLDSSMIRPSGGQVSRGQVDHAPALQLLEPTETQQDSPDTSPASHVQRGGALAPAEGAAQAARHQQWLLGCGVLGTCSAAPCEVLRERSSSLASLFARLLRPSGSQHSTLAVNADWEAGSAPSGLISLIQSSSFVATLIGSRDQAKAEVMAATPPAKKARVPLMQVSAKGERELQAKCHNWRLEVLAAAFAGPETTKTSTSAVASTGDQQAAIRIRRIASLPPPLLRAVFTSAPVDAMSIVVPSLVLGSSDTLAEKSVQRSCIQSLQRLFSFSMLAPICVDDLFRTFDRNMYLRLLERYSQRNVRVASLCHLLLRGSLKARVKHLLPKLLPSVVLGRNMTAIQDICVLLEAEAVESLFTPQLPHILSAIAEQSDDRVAAAFMFILQQVYNNKLTINNICDASLGKVLVLILWSSARLPGEESYSRALSAINNIAVALRAPRQGGTGAPGQGATPRAPDLATRKRNGPEGGVVGAGPPSKKQKPGIGGTVIDVGDDMSTAVPSDVVQTLEGSFLHVLDILEIVLAGNRQSPKWAEYSPLLNDPLDMEFGRGCGKEALLDHGRLLKTIARLLQMLPDSLHRFAPKLLEFLQNVTVLSGYHPESIPCWKHFVKAVGVHKLKPLIPAVVSELLRLAGHVKESPSPQMFGELVQNLLVGLVMDTCRQHPDLVASLPFLPSWEQLKGARSAMDQVLNHQNAPNGFAHRLSYLVSQLEDATQQAVRRALLESIEALVSSQRQQRPTAVAELSNCTLARIMRALLKFLWESSAWSGDQLQCGRLLGSLGAIDPCRFAGLDLGQGHGHNNRRAQGVPNMDLLAKRVLVEFLAPNLTSKNSYAFAAQEILKCLQPGGRADRLLASLEREDVRETLRPYLNSSYQLVEPAAAVRLLQSGQGGTPTFEGALAQAAALLPTERGSFFEACLPAVPGNHALALFLMHHVLHDLITSSSSSSAGGQEKGLKVLANTLASLLEADAGAKHDGPSSTSRQAATAQAVFSLVDDLVQRREEINNSSTAEKDRKAGDEIHRNRHMQCIEILRAPITNRKVVSAAVRCGAFARALQFLEDDIIEKAGLNLFDMDGTRISEEDCSLLQSIYRELGEPDGVLGALRIGPSTVRTRIPELELAGRWSDVQACYEEQLSSSSATSRPERNNLLCGLVRCTQNMRRFENSLHLIQGMHVEDGMSAQLRPYAVEAAWQLGSWDRLSQALETPSGPSEGADFQFQLGSALLALHHQDKERLGSVLQEATLQTTRAVASAARESYTRAYQHLLRLHLLSDISWLSECPRGGVGGAAQAAANRQSPAPGRPGQLATILLARSEVTAATFSARQLLLSPLRVALEDMQLKDDAKLMELAFVRLCRKNNEPVALEHPNSSFHGVSGQLMARAQLEWGRLLYARGSRHDALQHLQQLAPKVPKARLLGTRWATEAASELLIPRVAEADFKDAKDRLQDYEAAWFYHASYLDQLLKGQIAEEQSKVSGAGAHSSLAAPVPPAKGVGPAAARGRGGGGAPPAAAFVEPPRCCPFDLRNLVVFTIRGYLQALQRGTKRLHFILNRVLQLVWDCCEIDLHKKDTMEEIQNQARHMRPWMWYVVLPQLLSRVHNSDMTEVFSGIIRQVLAAYPQQAGWQFLQLLKSANENHNKLGKQMMLEVGRAQGEVHRLLSTRMQLAGDLIALATFSPPDGQQVCLAKSFPRLAGSGSGRMERWQALVPLQSQVTANIPRMRSQDIKAAQAQSFFPEQILSERCLDNVEVFRTKEKPKKLTFLGNDGRHYPFLCKAERRGDLRKDSRLMEFSVMVNQLLALNPDARRRNLEVRTFNVVILSEKCGLLEWVPNTRGMRHIIDDIWKSRKSTRQQTVREVKELFDSSKDLYETFSKQVLPRHPPVLHKWFAQSGDPSVWLSKRILFSRSQALWCMLGYIVGLGDRHGENILMDTESGRCVHVDFDCLFGKGMMLERPEMVPFRLTQNCVAAMGITGVEGVFRSSCELVMEVLRDRANTQTLLSVLHVFVADPLIEITQRRPDLPQSGPEKLDEHRVQQARTTIAEVEKKLNGMLNCGAVIQPRSGVQDTGESVLSKDERARGLLGRDRGVGLSVKGQVDELLAAAMCKRNLSEMYVGWQPWL</sequence>
<dbReference type="GO" id="GO:0005524">
    <property type="term" value="F:ATP binding"/>
    <property type="evidence" value="ECO:0007669"/>
    <property type="project" value="UniProtKB-KW"/>
</dbReference>
<keyword evidence="11" id="KW-0539">Nucleus</keyword>
<dbReference type="GO" id="GO:0004674">
    <property type="term" value="F:protein serine/threonine kinase activity"/>
    <property type="evidence" value="ECO:0007669"/>
    <property type="project" value="UniProtKB-KW"/>
</dbReference>
<dbReference type="SUPFAM" id="SSF48371">
    <property type="entry name" value="ARM repeat"/>
    <property type="match status" value="1"/>
</dbReference>
<dbReference type="InterPro" id="IPR056802">
    <property type="entry name" value="ATR-like_M-HEAT"/>
</dbReference>
<reference evidence="17" key="1">
    <citation type="submission" date="2021-02" db="EMBL/GenBank/DDBJ databases">
        <authorList>
            <person name="Dougan E. K."/>
            <person name="Rhodes N."/>
            <person name="Thang M."/>
            <person name="Chan C."/>
        </authorList>
    </citation>
    <scope>NUCLEOTIDE SEQUENCE</scope>
</reference>
<dbReference type="PROSITE" id="PS00916">
    <property type="entry name" value="PI3_4_KINASE_2"/>
    <property type="match status" value="1"/>
</dbReference>
<evidence type="ECO:0000256" key="7">
    <source>
        <dbReference type="ARBA" id="ARBA00022763"/>
    </source>
</evidence>
<dbReference type="Pfam" id="PF08064">
    <property type="entry name" value="UME"/>
    <property type="match status" value="1"/>
</dbReference>
<dbReference type="EC" id="2.7.11.1" evidence="3"/>
<dbReference type="Pfam" id="PF00454">
    <property type="entry name" value="PI3_PI4_kinase"/>
    <property type="match status" value="1"/>
</dbReference>
<comment type="caution">
    <text evidence="17">The sequence shown here is derived from an EMBL/GenBank/DDBJ whole genome shotgun (WGS) entry which is preliminary data.</text>
</comment>
<dbReference type="InterPro" id="IPR003152">
    <property type="entry name" value="FATC_dom"/>
</dbReference>
<evidence type="ECO:0000256" key="11">
    <source>
        <dbReference type="ARBA" id="ARBA00023242"/>
    </source>
</evidence>
<feature type="domain" description="FAT" evidence="15">
    <location>
        <begin position="1760"/>
        <end position="2349"/>
    </location>
</feature>
<dbReference type="CDD" id="cd00892">
    <property type="entry name" value="PIKKc_ATR"/>
    <property type="match status" value="1"/>
</dbReference>
<evidence type="ECO:0000256" key="1">
    <source>
        <dbReference type="ARBA" id="ARBA00004123"/>
    </source>
</evidence>
<dbReference type="Proteomes" id="UP000626109">
    <property type="component" value="Unassembled WGS sequence"/>
</dbReference>
<evidence type="ECO:0000256" key="6">
    <source>
        <dbReference type="ARBA" id="ARBA00022741"/>
    </source>
</evidence>
<evidence type="ECO:0000256" key="10">
    <source>
        <dbReference type="ARBA" id="ARBA00023204"/>
    </source>
</evidence>
<dbReference type="PANTHER" id="PTHR11139:SF69">
    <property type="entry name" value="SERINE_THREONINE-PROTEIN KINASE ATR"/>
    <property type="match status" value="1"/>
</dbReference>
<organism evidence="17 18">
    <name type="scientific">Polarella glacialis</name>
    <name type="common">Dinoflagellate</name>
    <dbReference type="NCBI Taxonomy" id="89957"/>
    <lineage>
        <taxon>Eukaryota</taxon>
        <taxon>Sar</taxon>
        <taxon>Alveolata</taxon>
        <taxon>Dinophyceae</taxon>
        <taxon>Suessiales</taxon>
        <taxon>Suessiaceae</taxon>
        <taxon>Polarella</taxon>
    </lineage>
</organism>
<dbReference type="InterPro" id="IPR018936">
    <property type="entry name" value="PI3/4_kinase_CS"/>
</dbReference>
<evidence type="ECO:0000256" key="12">
    <source>
        <dbReference type="ARBA" id="ARBA00024420"/>
    </source>
</evidence>
<dbReference type="SMART" id="SM01343">
    <property type="entry name" value="FATC"/>
    <property type="match status" value="1"/>
</dbReference>
<dbReference type="PROSITE" id="PS50290">
    <property type="entry name" value="PI3_4_KINASE_3"/>
    <property type="match status" value="1"/>
</dbReference>
<feature type="domain" description="PI3K/PI4K catalytic" evidence="14">
    <location>
        <begin position="2460"/>
        <end position="2765"/>
    </location>
</feature>
<evidence type="ECO:0000313" key="17">
    <source>
        <dbReference type="EMBL" id="CAE8687722.1"/>
    </source>
</evidence>
<dbReference type="SUPFAM" id="SSF56112">
    <property type="entry name" value="Protein kinase-like (PK-like)"/>
    <property type="match status" value="1"/>
</dbReference>
<dbReference type="InterPro" id="IPR036940">
    <property type="entry name" value="PI3/4_kinase_cat_sf"/>
</dbReference>
<dbReference type="GO" id="GO:0006281">
    <property type="term" value="P:DNA repair"/>
    <property type="evidence" value="ECO:0007669"/>
    <property type="project" value="UniProtKB-KW"/>
</dbReference>
<dbReference type="PROSITE" id="PS51190">
    <property type="entry name" value="FATC"/>
    <property type="match status" value="1"/>
</dbReference>
<gene>
    <name evidence="17" type="ORF">PGLA2088_LOCUS25580</name>
</gene>
<comment type="similarity">
    <text evidence="2">Belongs to the PI3/PI4-kinase family. ATM subfamily.</text>
</comment>
<dbReference type="InterPro" id="IPR014009">
    <property type="entry name" value="PIK_FAT"/>
</dbReference>
<accession>A0A813JWL7</accession>